<dbReference type="PROSITE" id="PS50943">
    <property type="entry name" value="HTH_CROC1"/>
    <property type="match status" value="1"/>
</dbReference>
<comment type="caution">
    <text evidence="3">The sequence shown here is derived from an EMBL/GenBank/DDBJ whole genome shotgun (WGS) entry which is preliminary data.</text>
</comment>
<dbReference type="CDD" id="cd00093">
    <property type="entry name" value="HTH_XRE"/>
    <property type="match status" value="1"/>
</dbReference>
<reference evidence="3 4" key="1">
    <citation type="submission" date="2020-08" db="EMBL/GenBank/DDBJ databases">
        <title>Genomic Encyclopedia of Type Strains, Phase IV (KMG-IV): sequencing the most valuable type-strain genomes for metagenomic binning, comparative biology and taxonomic classification.</title>
        <authorList>
            <person name="Goeker M."/>
        </authorList>
    </citation>
    <scope>NUCLEOTIDE SEQUENCE [LARGE SCALE GENOMIC DNA]</scope>
    <source>
        <strain evidence="3 4">DSM 26723</strain>
    </source>
</reference>
<sequence>MLSRLETGAVSPSLETIAAVAVALGADLPTLFRGLQAQPSDAQLVRKGEGLEVVRRGTKRGHTYHLLASDRGPRKTFEPFLVTLNDKSEIFPDFEHPGTEMIHMLEGSLRYRHGSESYLLKPGDTLTFSGEVPHGPQSLIKLPIRFLSVIVYGEGDQAIK</sequence>
<organism evidence="3 4">
    <name type="scientific">Povalibacter uvarum</name>
    <dbReference type="NCBI Taxonomy" id="732238"/>
    <lineage>
        <taxon>Bacteria</taxon>
        <taxon>Pseudomonadati</taxon>
        <taxon>Pseudomonadota</taxon>
        <taxon>Gammaproteobacteria</taxon>
        <taxon>Steroidobacterales</taxon>
        <taxon>Steroidobacteraceae</taxon>
        <taxon>Povalibacter</taxon>
    </lineage>
</organism>
<dbReference type="GO" id="GO:0003700">
    <property type="term" value="F:DNA-binding transcription factor activity"/>
    <property type="evidence" value="ECO:0007669"/>
    <property type="project" value="TreeGrafter"/>
</dbReference>
<accession>A0A841HKD1</accession>
<dbReference type="SUPFAM" id="SSF51182">
    <property type="entry name" value="RmlC-like cupins"/>
    <property type="match status" value="1"/>
</dbReference>
<evidence type="ECO:0000313" key="4">
    <source>
        <dbReference type="Proteomes" id="UP000588068"/>
    </source>
</evidence>
<feature type="domain" description="HTH cro/C1-type" evidence="2">
    <location>
        <begin position="1"/>
        <end position="31"/>
    </location>
</feature>
<dbReference type="Pfam" id="PF07883">
    <property type="entry name" value="Cupin_2"/>
    <property type="match status" value="1"/>
</dbReference>
<keyword evidence="1" id="KW-0238">DNA-binding</keyword>
<dbReference type="InterPro" id="IPR050807">
    <property type="entry name" value="TransReg_Diox_bact_type"/>
</dbReference>
<proteinExistence type="predicted"/>
<dbReference type="EMBL" id="JACHHZ010000002">
    <property type="protein sequence ID" value="MBB6092760.1"/>
    <property type="molecule type" value="Genomic_DNA"/>
</dbReference>
<dbReference type="CDD" id="cd02209">
    <property type="entry name" value="cupin_XRE_C"/>
    <property type="match status" value="1"/>
</dbReference>
<gene>
    <name evidence="3" type="ORF">HNQ60_001638</name>
</gene>
<evidence type="ECO:0000256" key="1">
    <source>
        <dbReference type="ARBA" id="ARBA00023125"/>
    </source>
</evidence>
<dbReference type="SUPFAM" id="SSF47413">
    <property type="entry name" value="lambda repressor-like DNA-binding domains"/>
    <property type="match status" value="1"/>
</dbReference>
<dbReference type="PANTHER" id="PTHR46797:SF1">
    <property type="entry name" value="METHYLPHOSPHONATE SYNTHASE"/>
    <property type="match status" value="1"/>
</dbReference>
<dbReference type="Gene3D" id="2.60.120.10">
    <property type="entry name" value="Jelly Rolls"/>
    <property type="match status" value="1"/>
</dbReference>
<dbReference type="AlphaFoldDB" id="A0A841HKD1"/>
<dbReference type="GO" id="GO:0003677">
    <property type="term" value="F:DNA binding"/>
    <property type="evidence" value="ECO:0007669"/>
    <property type="project" value="UniProtKB-KW"/>
</dbReference>
<dbReference type="InterPro" id="IPR011051">
    <property type="entry name" value="RmlC_Cupin_sf"/>
</dbReference>
<dbReference type="InterPro" id="IPR010982">
    <property type="entry name" value="Lambda_DNA-bd_dom_sf"/>
</dbReference>
<evidence type="ECO:0000313" key="3">
    <source>
        <dbReference type="EMBL" id="MBB6092760.1"/>
    </source>
</evidence>
<dbReference type="Proteomes" id="UP000588068">
    <property type="component" value="Unassembled WGS sequence"/>
</dbReference>
<dbReference type="InterPro" id="IPR001387">
    <property type="entry name" value="Cro/C1-type_HTH"/>
</dbReference>
<dbReference type="PANTHER" id="PTHR46797">
    <property type="entry name" value="HTH-TYPE TRANSCRIPTIONAL REGULATOR"/>
    <property type="match status" value="1"/>
</dbReference>
<dbReference type="InterPro" id="IPR013096">
    <property type="entry name" value="Cupin_2"/>
</dbReference>
<protein>
    <submittedName>
        <fullName evidence="3">Transcriptional regulator with XRE-family HTH domain</fullName>
    </submittedName>
</protein>
<dbReference type="GO" id="GO:0005829">
    <property type="term" value="C:cytosol"/>
    <property type="evidence" value="ECO:0007669"/>
    <property type="project" value="TreeGrafter"/>
</dbReference>
<dbReference type="InterPro" id="IPR014710">
    <property type="entry name" value="RmlC-like_jellyroll"/>
</dbReference>
<name>A0A841HKD1_9GAMM</name>
<keyword evidence="4" id="KW-1185">Reference proteome</keyword>
<evidence type="ECO:0000259" key="2">
    <source>
        <dbReference type="PROSITE" id="PS50943"/>
    </source>
</evidence>